<dbReference type="InterPro" id="IPR008477">
    <property type="entry name" value="TNFAIP8-like"/>
</dbReference>
<dbReference type="GO" id="GO:0042981">
    <property type="term" value="P:regulation of apoptotic process"/>
    <property type="evidence" value="ECO:0007669"/>
    <property type="project" value="InterPro"/>
</dbReference>
<dbReference type="FunFam" id="1.20.1440.160:FF:000001">
    <property type="entry name" value="Tumor necrosis factor alpha-induced protein 8-like 1"/>
    <property type="match status" value="1"/>
</dbReference>
<dbReference type="Pfam" id="PF05527">
    <property type="entry name" value="TNFAIP8"/>
    <property type="match status" value="1"/>
</dbReference>
<dbReference type="PANTHER" id="PTHR12757:SF3">
    <property type="entry name" value="TUMOR NECROSIS FACTOR ALPHA-INDUCED PROTEIN 8"/>
    <property type="match status" value="1"/>
</dbReference>
<gene>
    <name evidence="8" type="ORF">J0S82_011597</name>
</gene>
<comment type="caution">
    <text evidence="8">The sequence shown here is derived from an EMBL/GenBank/DDBJ whole genome shotgun (WGS) entry which is preliminary data.</text>
</comment>
<dbReference type="InterPro" id="IPR038355">
    <property type="entry name" value="TNFAIP8_sf"/>
</dbReference>
<dbReference type="PANTHER" id="PTHR12757">
    <property type="entry name" value="TUMOR NECROSIS FACTOR INDUCED PROTEIN"/>
    <property type="match status" value="1"/>
</dbReference>
<keyword evidence="9" id="KW-1185">Reference proteome</keyword>
<protein>
    <recommendedName>
        <fullName evidence="5">Tumor necrosis factor alpha-induced protein 8</fullName>
    </recommendedName>
</protein>
<keyword evidence="6" id="KW-0175">Coiled coil</keyword>
<feature type="coiled-coil region" evidence="6">
    <location>
        <begin position="244"/>
        <end position="271"/>
    </location>
</feature>
<comment type="similarity">
    <text evidence="4">Belongs to the TNFAIP8 family.</text>
</comment>
<sequence length="391" mass="44152">MFRENKNTSKQCLLLIDIHVYAGQPVETLDFLFLLDFENTSRLPITEIQPPLRSKDVYQKEAQPASVLFAVGNPEPFLFREPGCHGGLRPTCMRLGKASLSRSPPPRDGSGRACAPGAALAAQLRRDSSLLQNFPPENPNSRTSPPSRPGEVLIFVTFPFIFRGVRVLAAEQTRSSCEYMSAVIAPATGYPATMHSEVEESKEVATDVFNSKNLAVQAQKKILGKMVSKSIATTLIDDTSSEVLDELYRVTKEYTQNKKEAEKIIKNLIKTVIKLAILYRNNQFNQDELALMEKFKKKVHQLAMTVVSFHQVDYTFDRNVLSRLLNECRELLHHIIQRHLTAKSHGRINNVFDHFSDCDFLAALYNPFGNFKPHLQKLCDGINKMLDEENI</sequence>
<dbReference type="GO" id="GO:0006915">
    <property type="term" value="P:apoptotic process"/>
    <property type="evidence" value="ECO:0007669"/>
    <property type="project" value="UniProtKB-KW"/>
</dbReference>
<evidence type="ECO:0000256" key="2">
    <source>
        <dbReference type="ARBA" id="ARBA00022490"/>
    </source>
</evidence>
<dbReference type="Proteomes" id="UP000700334">
    <property type="component" value="Unassembled WGS sequence"/>
</dbReference>
<evidence type="ECO:0000313" key="8">
    <source>
        <dbReference type="EMBL" id="KAG8516737.1"/>
    </source>
</evidence>
<evidence type="ECO:0000256" key="5">
    <source>
        <dbReference type="ARBA" id="ARBA00040051"/>
    </source>
</evidence>
<evidence type="ECO:0000313" key="9">
    <source>
        <dbReference type="Proteomes" id="UP000700334"/>
    </source>
</evidence>
<dbReference type="Gene3D" id="1.20.1440.160">
    <property type="entry name" value="Tumor necrosis factor alpha-induced protein 8-like"/>
    <property type="match status" value="1"/>
</dbReference>
<dbReference type="AlphaFoldDB" id="A0A8J6AD06"/>
<keyword evidence="2" id="KW-0963">Cytoplasm</keyword>
<dbReference type="EMBL" id="JAGFMF010011668">
    <property type="protein sequence ID" value="KAG8516737.1"/>
    <property type="molecule type" value="Genomic_DNA"/>
</dbReference>
<organism evidence="8 9">
    <name type="scientific">Galemys pyrenaicus</name>
    <name type="common">Iberian desman</name>
    <name type="synonym">Pyrenean desman</name>
    <dbReference type="NCBI Taxonomy" id="202257"/>
    <lineage>
        <taxon>Eukaryota</taxon>
        <taxon>Metazoa</taxon>
        <taxon>Chordata</taxon>
        <taxon>Craniata</taxon>
        <taxon>Vertebrata</taxon>
        <taxon>Euteleostomi</taxon>
        <taxon>Mammalia</taxon>
        <taxon>Eutheria</taxon>
        <taxon>Laurasiatheria</taxon>
        <taxon>Eulipotyphla</taxon>
        <taxon>Talpidae</taxon>
        <taxon>Galemys</taxon>
    </lineage>
</organism>
<feature type="region of interest" description="Disordered" evidence="7">
    <location>
        <begin position="96"/>
        <end position="116"/>
    </location>
</feature>
<reference evidence="8" key="1">
    <citation type="journal article" date="2021" name="Evol. Appl.">
        <title>The genome of the Pyrenean desman and the effects of bottlenecks and inbreeding on the genomic landscape of an endangered species.</title>
        <authorList>
            <person name="Escoda L."/>
            <person name="Castresana J."/>
        </authorList>
    </citation>
    <scope>NUCLEOTIDE SEQUENCE</scope>
    <source>
        <strain evidence="8">IBE-C5619</strain>
    </source>
</reference>
<dbReference type="GO" id="GO:0043027">
    <property type="term" value="F:cysteine-type endopeptidase inhibitor activity involved in apoptotic process"/>
    <property type="evidence" value="ECO:0007669"/>
    <property type="project" value="TreeGrafter"/>
</dbReference>
<name>A0A8J6AD06_GALPY</name>
<comment type="subcellular location">
    <subcellularLocation>
        <location evidence="1">Cytoplasm</location>
    </subcellularLocation>
</comment>
<evidence type="ECO:0000256" key="1">
    <source>
        <dbReference type="ARBA" id="ARBA00004496"/>
    </source>
</evidence>
<dbReference type="OrthoDB" id="10055976at2759"/>
<dbReference type="GO" id="GO:0005737">
    <property type="term" value="C:cytoplasm"/>
    <property type="evidence" value="ECO:0007669"/>
    <property type="project" value="UniProtKB-SubCell"/>
</dbReference>
<keyword evidence="3" id="KW-0053">Apoptosis</keyword>
<evidence type="ECO:0000256" key="4">
    <source>
        <dbReference type="ARBA" id="ARBA00038267"/>
    </source>
</evidence>
<proteinExistence type="inferred from homology"/>
<evidence type="ECO:0000256" key="3">
    <source>
        <dbReference type="ARBA" id="ARBA00022703"/>
    </source>
</evidence>
<evidence type="ECO:0000256" key="6">
    <source>
        <dbReference type="SAM" id="Coils"/>
    </source>
</evidence>
<evidence type="ECO:0000256" key="7">
    <source>
        <dbReference type="SAM" id="MobiDB-lite"/>
    </source>
</evidence>
<accession>A0A8J6AD06</accession>